<evidence type="ECO:0000256" key="4">
    <source>
        <dbReference type="ARBA" id="ARBA00022989"/>
    </source>
</evidence>
<evidence type="ECO:0000256" key="8">
    <source>
        <dbReference type="ARBA" id="ARBA00023214"/>
    </source>
</evidence>
<proteinExistence type="predicted"/>
<keyword evidence="8" id="KW-0868">Chloride</keyword>
<comment type="subcellular location">
    <subcellularLocation>
        <location evidence="1">Membrane</location>
        <topology evidence="1">Multi-pass membrane protein</topology>
    </subcellularLocation>
</comment>
<evidence type="ECO:0000256" key="5">
    <source>
        <dbReference type="ARBA" id="ARBA00023065"/>
    </source>
</evidence>
<dbReference type="EMBL" id="JBHSUA010000009">
    <property type="protein sequence ID" value="MFC6396337.1"/>
    <property type="molecule type" value="Genomic_DNA"/>
</dbReference>
<evidence type="ECO:0000256" key="9">
    <source>
        <dbReference type="ARBA" id="ARBA00023303"/>
    </source>
</evidence>
<evidence type="ECO:0000256" key="10">
    <source>
        <dbReference type="SAM" id="Phobius"/>
    </source>
</evidence>
<dbReference type="Pfam" id="PF00654">
    <property type="entry name" value="Voltage_CLC"/>
    <property type="match status" value="1"/>
</dbReference>
<feature type="transmembrane region" description="Helical" evidence="10">
    <location>
        <begin position="287"/>
        <end position="307"/>
    </location>
</feature>
<feature type="transmembrane region" description="Helical" evidence="10">
    <location>
        <begin position="319"/>
        <end position="342"/>
    </location>
</feature>
<dbReference type="PRINTS" id="PR00762">
    <property type="entry name" value="CLCHANNEL"/>
</dbReference>
<dbReference type="PANTHER" id="PTHR43427:SF6">
    <property type="entry name" value="CHLORIDE CHANNEL PROTEIN CLC-E"/>
    <property type="match status" value="1"/>
</dbReference>
<keyword evidence="3 10" id="KW-0812">Transmembrane</keyword>
<evidence type="ECO:0000256" key="1">
    <source>
        <dbReference type="ARBA" id="ARBA00004141"/>
    </source>
</evidence>
<dbReference type="Gene3D" id="1.10.3080.10">
    <property type="entry name" value="Clc chloride channel"/>
    <property type="match status" value="1"/>
</dbReference>
<evidence type="ECO:0000313" key="12">
    <source>
        <dbReference type="Proteomes" id="UP001596266"/>
    </source>
</evidence>
<dbReference type="PANTHER" id="PTHR43427">
    <property type="entry name" value="CHLORIDE CHANNEL PROTEIN CLC-E"/>
    <property type="match status" value="1"/>
</dbReference>
<dbReference type="Proteomes" id="UP001596266">
    <property type="component" value="Unassembled WGS sequence"/>
</dbReference>
<evidence type="ECO:0000256" key="3">
    <source>
        <dbReference type="ARBA" id="ARBA00022692"/>
    </source>
</evidence>
<evidence type="ECO:0000256" key="2">
    <source>
        <dbReference type="ARBA" id="ARBA00022448"/>
    </source>
</evidence>
<evidence type="ECO:0000256" key="7">
    <source>
        <dbReference type="ARBA" id="ARBA00023173"/>
    </source>
</evidence>
<reference evidence="12" key="1">
    <citation type="journal article" date="2019" name="Int. J. Syst. Evol. Microbiol.">
        <title>The Global Catalogue of Microorganisms (GCM) 10K type strain sequencing project: providing services to taxonomists for standard genome sequencing and annotation.</title>
        <authorList>
            <consortium name="The Broad Institute Genomics Platform"/>
            <consortium name="The Broad Institute Genome Sequencing Center for Infectious Disease"/>
            <person name="Wu L."/>
            <person name="Ma J."/>
        </authorList>
    </citation>
    <scope>NUCLEOTIDE SEQUENCE [LARGE SCALE GENOMIC DNA]</scope>
    <source>
        <strain evidence="12">CGMCC 1.15277</strain>
    </source>
</reference>
<accession>A0ABW1WZC5</accession>
<evidence type="ECO:0000313" key="11">
    <source>
        <dbReference type="EMBL" id="MFC6396337.1"/>
    </source>
</evidence>
<protein>
    <submittedName>
        <fullName evidence="11">Chloride channel protein</fullName>
    </submittedName>
</protein>
<feature type="transmembrane region" description="Helical" evidence="10">
    <location>
        <begin position="379"/>
        <end position="397"/>
    </location>
</feature>
<feature type="transmembrane region" description="Helical" evidence="10">
    <location>
        <begin position="184"/>
        <end position="203"/>
    </location>
</feature>
<feature type="transmembrane region" description="Helical" evidence="10">
    <location>
        <begin position="148"/>
        <end position="172"/>
    </location>
</feature>
<keyword evidence="7" id="KW-0869">Chloride channel</keyword>
<feature type="transmembrane region" description="Helical" evidence="10">
    <location>
        <begin position="256"/>
        <end position="275"/>
    </location>
</feature>
<keyword evidence="5" id="KW-0406">Ion transport</keyword>
<feature type="transmembrane region" description="Helical" evidence="10">
    <location>
        <begin position="224"/>
        <end position="244"/>
    </location>
</feature>
<sequence length="412" mass="42456">MTASAHWPRLCSAVAATALVAGAVGVAMVELLRVVQWVGYGQWGHAIVPMVPHVPAWRRVLVPLVAGLLCGLSWWWVRSRGRLVGAAESIRGHRPMHVGSTLVDALNQVVFVGSGSSLGREGAPRELAAAAADRISSWTRLERRDRDLLVAAAAGAGLAAVYLTPLSGAAFALEVVLRRRSWRAAAFALPVSFGAVAAASQFVGTGPALHVTPALTSRPDAHTIAVAAGAALAALPVGLVFAWFTRFVGRRRPIPGPWLVAALVAAGALTGLVEIVRPEVAGNGRELVEMALLGSFGVQTALVLVVAKASLTSGHLAAGAAGGLLMPSLGVGAATGVVVALLAGQPVAWAALLAGVVVLTCTQRAPLFASAFVWELTRAHWTLAVVGLLVAACTRVVTRTEFLRNVKPLGGS</sequence>
<dbReference type="InterPro" id="IPR014743">
    <property type="entry name" value="Cl-channel_core"/>
</dbReference>
<feature type="transmembrane region" description="Helical" evidence="10">
    <location>
        <begin position="349"/>
        <end position="373"/>
    </location>
</feature>
<keyword evidence="4 10" id="KW-1133">Transmembrane helix</keyword>
<feature type="transmembrane region" description="Helical" evidence="10">
    <location>
        <begin position="60"/>
        <end position="77"/>
    </location>
</feature>
<gene>
    <name evidence="11" type="ORF">ACFP57_04960</name>
</gene>
<dbReference type="SUPFAM" id="SSF81340">
    <property type="entry name" value="Clc chloride channel"/>
    <property type="match status" value="1"/>
</dbReference>
<keyword evidence="2" id="KW-0813">Transport</keyword>
<keyword evidence="9" id="KW-0407">Ion channel</keyword>
<comment type="caution">
    <text evidence="11">The sequence shown here is derived from an EMBL/GenBank/DDBJ whole genome shotgun (WGS) entry which is preliminary data.</text>
</comment>
<dbReference type="RefSeq" id="WP_343885026.1">
    <property type="nucleotide sequence ID" value="NZ_BAAAKI010000004.1"/>
</dbReference>
<keyword evidence="12" id="KW-1185">Reference proteome</keyword>
<dbReference type="InterPro" id="IPR050368">
    <property type="entry name" value="ClC-type_chloride_channel"/>
</dbReference>
<dbReference type="InterPro" id="IPR001807">
    <property type="entry name" value="ClC"/>
</dbReference>
<organism evidence="11 12">
    <name type="scientific">Luteococcus sanguinis</name>
    <dbReference type="NCBI Taxonomy" id="174038"/>
    <lineage>
        <taxon>Bacteria</taxon>
        <taxon>Bacillati</taxon>
        <taxon>Actinomycetota</taxon>
        <taxon>Actinomycetes</taxon>
        <taxon>Propionibacteriales</taxon>
        <taxon>Propionibacteriaceae</taxon>
        <taxon>Luteococcus</taxon>
    </lineage>
</organism>
<keyword evidence="6 10" id="KW-0472">Membrane</keyword>
<evidence type="ECO:0000256" key="6">
    <source>
        <dbReference type="ARBA" id="ARBA00023136"/>
    </source>
</evidence>
<name>A0ABW1WZC5_9ACTN</name>